<organism evidence="2 3">
    <name type="scientific">Vibrio nitrifigilis</name>
    <dbReference type="NCBI Taxonomy" id="2789781"/>
    <lineage>
        <taxon>Bacteria</taxon>
        <taxon>Pseudomonadati</taxon>
        <taxon>Pseudomonadota</taxon>
        <taxon>Gammaproteobacteria</taxon>
        <taxon>Vibrionales</taxon>
        <taxon>Vibrionaceae</taxon>
        <taxon>Vibrio</taxon>
    </lineage>
</organism>
<evidence type="ECO:0000313" key="3">
    <source>
        <dbReference type="Proteomes" id="UP000597206"/>
    </source>
</evidence>
<sequence>MKLSIIVCGYNVEKYIDKTLQSLFEIKINDVEIIVINDGSNDGTEQILDQYKTHFPTPKNFSLEIVNFENNTQGGVATAANYGLNMAKGDLIAFIDGDDWIAPDAFTRAVNRLANSDADFIFSENIDFWMSTGEYLPHPDHEQIQSLEEHKPYEELKKDLLKVAAMPWRKIYRKEFLDIHNIRFPEGDYFFEDNPFHWMVVTKSERCLINKEATHYYRMGNPNQTVIGKGEKFLKMFEHFLTIEGFLEENNLSSSYEIELLQWFINHVLYVSERTHIYNQYRFYCLIRPLLSRWGEEEIYSILEKNKHNKYVFMLFSYIISDNFEKYLELCNE</sequence>
<accession>A0ABS0GFM2</accession>
<dbReference type="Proteomes" id="UP000597206">
    <property type="component" value="Unassembled WGS sequence"/>
</dbReference>
<keyword evidence="3" id="KW-1185">Reference proteome</keyword>
<dbReference type="Pfam" id="PF00535">
    <property type="entry name" value="Glycos_transf_2"/>
    <property type="match status" value="1"/>
</dbReference>
<dbReference type="InterPro" id="IPR029044">
    <property type="entry name" value="Nucleotide-diphossugar_trans"/>
</dbReference>
<dbReference type="CDD" id="cd00761">
    <property type="entry name" value="Glyco_tranf_GTA_type"/>
    <property type="match status" value="1"/>
</dbReference>
<comment type="caution">
    <text evidence="2">The sequence shown here is derived from an EMBL/GenBank/DDBJ whole genome shotgun (WGS) entry which is preliminary data.</text>
</comment>
<dbReference type="EMBL" id="JADPMR010000001">
    <property type="protein sequence ID" value="MBF9001204.1"/>
    <property type="molecule type" value="Genomic_DNA"/>
</dbReference>
<proteinExistence type="predicted"/>
<dbReference type="PANTHER" id="PTHR22916">
    <property type="entry name" value="GLYCOSYLTRANSFERASE"/>
    <property type="match status" value="1"/>
</dbReference>
<feature type="domain" description="Glycosyltransferase 2-like" evidence="1">
    <location>
        <begin position="4"/>
        <end position="157"/>
    </location>
</feature>
<dbReference type="Gene3D" id="3.90.550.10">
    <property type="entry name" value="Spore Coat Polysaccharide Biosynthesis Protein SpsA, Chain A"/>
    <property type="match status" value="1"/>
</dbReference>
<reference evidence="2 3" key="1">
    <citation type="submission" date="2020-11" db="EMBL/GenBank/DDBJ databases">
        <title>Vibrio nitrifigilis sp. nov., a marine nitrogen-fixing bacterium isolated from the lagoon sediment of an islet inside an atoll.</title>
        <authorList>
            <person name="Wang L.-T."/>
            <person name="Shieh W.Y."/>
        </authorList>
    </citation>
    <scope>NUCLEOTIDE SEQUENCE [LARGE SCALE GENOMIC DNA]</scope>
    <source>
        <strain evidence="2 3">NFV-1</strain>
    </source>
</reference>
<name>A0ABS0GFM2_9VIBR</name>
<evidence type="ECO:0000313" key="2">
    <source>
        <dbReference type="EMBL" id="MBF9001204.1"/>
    </source>
</evidence>
<dbReference type="PANTHER" id="PTHR22916:SF3">
    <property type="entry name" value="UDP-GLCNAC:BETAGAL BETA-1,3-N-ACETYLGLUCOSAMINYLTRANSFERASE-LIKE PROTEIN 1"/>
    <property type="match status" value="1"/>
</dbReference>
<evidence type="ECO:0000259" key="1">
    <source>
        <dbReference type="Pfam" id="PF00535"/>
    </source>
</evidence>
<dbReference type="SUPFAM" id="SSF53448">
    <property type="entry name" value="Nucleotide-diphospho-sugar transferases"/>
    <property type="match status" value="1"/>
</dbReference>
<dbReference type="InterPro" id="IPR001173">
    <property type="entry name" value="Glyco_trans_2-like"/>
</dbReference>
<dbReference type="RefSeq" id="WP_196123575.1">
    <property type="nucleotide sequence ID" value="NZ_JADPMR010000001.1"/>
</dbReference>
<gene>
    <name evidence="2" type="ORF">I1A42_11670</name>
</gene>
<protein>
    <submittedName>
        <fullName evidence="2">Glycosyltransferase family 2 protein</fullName>
    </submittedName>
</protein>